<organism evidence="15 16">
    <name type="scientific">Formicincola oecophyllae</name>
    <dbReference type="NCBI Taxonomy" id="2558361"/>
    <lineage>
        <taxon>Bacteria</taxon>
        <taxon>Pseudomonadati</taxon>
        <taxon>Pseudomonadota</taxon>
        <taxon>Alphaproteobacteria</taxon>
        <taxon>Acetobacterales</taxon>
        <taxon>Acetobacteraceae</taxon>
        <taxon>Formicincola</taxon>
    </lineage>
</organism>
<dbReference type="KEGG" id="swf:E3E12_04130"/>
<comment type="subcellular location">
    <subcellularLocation>
        <location evidence="2 13">Cell membrane</location>
        <topology evidence="2 13">Multi-pass membrane protein</topology>
    </subcellularLocation>
</comment>
<evidence type="ECO:0000256" key="7">
    <source>
        <dbReference type="ARBA" id="ARBA00022833"/>
    </source>
</evidence>
<evidence type="ECO:0000256" key="9">
    <source>
        <dbReference type="ARBA" id="ARBA00022989"/>
    </source>
</evidence>
<dbReference type="SUPFAM" id="SSF81345">
    <property type="entry name" value="ABC transporter involved in vitamin B12 uptake, BtuC"/>
    <property type="match status" value="1"/>
</dbReference>
<keyword evidence="7" id="KW-0862">Zinc</keyword>
<feature type="transmembrane region" description="Helical" evidence="14">
    <location>
        <begin position="121"/>
        <end position="152"/>
    </location>
</feature>
<dbReference type="Gene3D" id="1.10.3470.10">
    <property type="entry name" value="ABC transporter involved in vitamin B12 uptake, BtuC"/>
    <property type="match status" value="1"/>
</dbReference>
<dbReference type="Pfam" id="PF00950">
    <property type="entry name" value="ABC-3"/>
    <property type="match status" value="1"/>
</dbReference>
<proteinExistence type="inferred from homology"/>
<dbReference type="InterPro" id="IPR037294">
    <property type="entry name" value="ABC_BtuC-like"/>
</dbReference>
<evidence type="ECO:0000256" key="4">
    <source>
        <dbReference type="ARBA" id="ARBA00022448"/>
    </source>
</evidence>
<gene>
    <name evidence="15" type="ORF">E3E12_04130</name>
</gene>
<evidence type="ECO:0000256" key="8">
    <source>
        <dbReference type="ARBA" id="ARBA00022906"/>
    </source>
</evidence>
<keyword evidence="4 13" id="KW-0813">Transport</keyword>
<dbReference type="AlphaFoldDB" id="A0A4Y6UD53"/>
<feature type="transmembrane region" description="Helical" evidence="14">
    <location>
        <begin position="6"/>
        <end position="29"/>
    </location>
</feature>
<keyword evidence="5" id="KW-1003">Cell membrane</keyword>
<comment type="function">
    <text evidence="1">Involved in the high-affinity zinc uptake transport system.</text>
</comment>
<evidence type="ECO:0000256" key="1">
    <source>
        <dbReference type="ARBA" id="ARBA00002313"/>
    </source>
</evidence>
<feature type="transmembrane region" description="Helical" evidence="14">
    <location>
        <begin position="172"/>
        <end position="200"/>
    </location>
</feature>
<evidence type="ECO:0000256" key="3">
    <source>
        <dbReference type="ARBA" id="ARBA00008034"/>
    </source>
</evidence>
<dbReference type="GO" id="GO:0043190">
    <property type="term" value="C:ATP-binding cassette (ABC) transporter complex"/>
    <property type="evidence" value="ECO:0007669"/>
    <property type="project" value="InterPro"/>
</dbReference>
<dbReference type="PANTHER" id="PTHR30477:SF23">
    <property type="entry name" value="HIGH-AFFINITY ZINC UPTAKE SYSTEM MEMBRANE PROTEIN ZNUB"/>
    <property type="match status" value="1"/>
</dbReference>
<evidence type="ECO:0000256" key="6">
    <source>
        <dbReference type="ARBA" id="ARBA00022692"/>
    </source>
</evidence>
<reference evidence="15 16" key="1">
    <citation type="submission" date="2019-03" db="EMBL/GenBank/DDBJ databases">
        <title>The complete genome sequence of Swingsia_sp. F3b2 LMG30590(T).</title>
        <authorList>
            <person name="Chua K.-O."/>
            <person name="Chan K.-G."/>
            <person name="See-Too W.-S."/>
        </authorList>
    </citation>
    <scope>NUCLEOTIDE SEQUENCE [LARGE SCALE GENOMIC DNA]</scope>
    <source>
        <strain evidence="15 16">F3b2</strain>
    </source>
</reference>
<evidence type="ECO:0000256" key="2">
    <source>
        <dbReference type="ARBA" id="ARBA00004651"/>
    </source>
</evidence>
<dbReference type="OrthoDB" id="2375762at2"/>
<evidence type="ECO:0000256" key="12">
    <source>
        <dbReference type="ARBA" id="ARBA00040080"/>
    </source>
</evidence>
<dbReference type="Proteomes" id="UP000318709">
    <property type="component" value="Chromosome"/>
</dbReference>
<evidence type="ECO:0000256" key="14">
    <source>
        <dbReference type="SAM" id="Phobius"/>
    </source>
</evidence>
<feature type="transmembrane region" description="Helical" evidence="14">
    <location>
        <begin position="221"/>
        <end position="240"/>
    </location>
</feature>
<comment type="similarity">
    <text evidence="3 13">Belongs to the ABC-3 integral membrane protein family.</text>
</comment>
<dbReference type="InterPro" id="IPR001626">
    <property type="entry name" value="ABC_TroCD"/>
</dbReference>
<keyword evidence="9 14" id="KW-1133">Transmembrane helix</keyword>
<keyword evidence="16" id="KW-1185">Reference proteome</keyword>
<dbReference type="EMBL" id="CP038231">
    <property type="protein sequence ID" value="QDH14367.1"/>
    <property type="molecule type" value="Genomic_DNA"/>
</dbReference>
<keyword evidence="6 13" id="KW-0812">Transmembrane</keyword>
<evidence type="ECO:0000256" key="5">
    <source>
        <dbReference type="ARBA" id="ARBA00022475"/>
    </source>
</evidence>
<evidence type="ECO:0000313" key="16">
    <source>
        <dbReference type="Proteomes" id="UP000318709"/>
    </source>
</evidence>
<keyword evidence="8" id="KW-0864">Zinc transport</keyword>
<feature type="transmembrane region" description="Helical" evidence="14">
    <location>
        <begin position="91"/>
        <end position="109"/>
    </location>
</feature>
<keyword evidence="10" id="KW-0406">Ion transport</keyword>
<evidence type="ECO:0000256" key="13">
    <source>
        <dbReference type="RuleBase" id="RU003943"/>
    </source>
</evidence>
<protein>
    <recommendedName>
        <fullName evidence="12">High-affinity zinc uptake system membrane protein ZnuB</fullName>
    </recommendedName>
</protein>
<keyword evidence="11 14" id="KW-0472">Membrane</keyword>
<evidence type="ECO:0000256" key="10">
    <source>
        <dbReference type="ARBA" id="ARBA00023065"/>
    </source>
</evidence>
<evidence type="ECO:0000313" key="15">
    <source>
        <dbReference type="EMBL" id="QDH14367.1"/>
    </source>
</evidence>
<sequence length="281" mass="28989">MFDYDFMRLAFAGTTLVALMAGPVGWFLLLRRQAFAAHALPHAGFAGAGAAVWLGCAPLLGMVSATVLAGLAMACESPEPHNPFAPIRRDAMTGLVLTASLGIGLWCLHRANGMASQATNLLFGDVLGLTLGSLELLAGVLVASFALMGFLWRPLLFASISPVQAAARGVPMRLVGLLFMLAASLTAAASSVVAGALLSFSLMIGPAAAALRLQLAPVPGVLFATMSALLLSWGGLALSWQDDAPVAFWIALGAVGLYAGSCLFMRLTSHKRGVAVRGEAP</sequence>
<evidence type="ECO:0000256" key="11">
    <source>
        <dbReference type="ARBA" id="ARBA00023136"/>
    </source>
</evidence>
<accession>A0A4Y6UD53</accession>
<dbReference type="GO" id="GO:0006829">
    <property type="term" value="P:zinc ion transport"/>
    <property type="evidence" value="ECO:0007669"/>
    <property type="project" value="UniProtKB-KW"/>
</dbReference>
<name>A0A4Y6UD53_9PROT</name>
<dbReference type="GO" id="GO:0010043">
    <property type="term" value="P:response to zinc ion"/>
    <property type="evidence" value="ECO:0007669"/>
    <property type="project" value="TreeGrafter"/>
</dbReference>
<feature type="transmembrane region" description="Helical" evidence="14">
    <location>
        <begin position="246"/>
        <end position="267"/>
    </location>
</feature>
<feature type="transmembrane region" description="Helical" evidence="14">
    <location>
        <begin position="50"/>
        <end position="71"/>
    </location>
</feature>
<dbReference type="GO" id="GO:0055085">
    <property type="term" value="P:transmembrane transport"/>
    <property type="evidence" value="ECO:0007669"/>
    <property type="project" value="InterPro"/>
</dbReference>
<dbReference type="PANTHER" id="PTHR30477">
    <property type="entry name" value="ABC-TRANSPORTER METAL-BINDING PROTEIN"/>
    <property type="match status" value="1"/>
</dbReference>